<comment type="catalytic activity">
    <reaction evidence="10 12">
        <text>tRNA(Val) + L-valine + ATP = L-valyl-tRNA(Val) + AMP + diphosphate</text>
        <dbReference type="Rhea" id="RHEA:10704"/>
        <dbReference type="Rhea" id="RHEA-COMP:9672"/>
        <dbReference type="Rhea" id="RHEA-COMP:9708"/>
        <dbReference type="ChEBI" id="CHEBI:30616"/>
        <dbReference type="ChEBI" id="CHEBI:33019"/>
        <dbReference type="ChEBI" id="CHEBI:57762"/>
        <dbReference type="ChEBI" id="CHEBI:78442"/>
        <dbReference type="ChEBI" id="CHEBI:78537"/>
        <dbReference type="ChEBI" id="CHEBI:456215"/>
        <dbReference type="EC" id="6.1.1.9"/>
    </reaction>
</comment>
<dbReference type="PANTHER" id="PTHR11946:SF93">
    <property type="entry name" value="VALINE--TRNA LIGASE, CHLOROPLASTIC_MITOCHONDRIAL 2"/>
    <property type="match status" value="1"/>
</dbReference>
<evidence type="ECO:0000256" key="1">
    <source>
        <dbReference type="ARBA" id="ARBA00004496"/>
    </source>
</evidence>
<dbReference type="InterPro" id="IPR019499">
    <property type="entry name" value="Val-tRNA_synth_tRNA-bd"/>
</dbReference>
<dbReference type="GO" id="GO:0006438">
    <property type="term" value="P:valyl-tRNA aminoacylation"/>
    <property type="evidence" value="ECO:0007669"/>
    <property type="project" value="UniProtKB-UniRule"/>
</dbReference>
<dbReference type="InterPro" id="IPR037118">
    <property type="entry name" value="Val-tRNA_synth_C_sf"/>
</dbReference>
<evidence type="ECO:0000256" key="3">
    <source>
        <dbReference type="ARBA" id="ARBA00022490"/>
    </source>
</evidence>
<evidence type="ECO:0000259" key="15">
    <source>
        <dbReference type="Pfam" id="PF10458"/>
    </source>
</evidence>
<keyword evidence="8 12" id="KW-0175">Coiled coil</keyword>
<evidence type="ECO:0000256" key="7">
    <source>
        <dbReference type="ARBA" id="ARBA00022917"/>
    </source>
</evidence>
<evidence type="ECO:0000259" key="14">
    <source>
        <dbReference type="Pfam" id="PF08264"/>
    </source>
</evidence>
<sequence length="934" mass="105778">MRFMKVDEIYDPTRVESNWYEFWTEKGFFKADANSEKPPYTIMIPPPNVTGSLHMGHALFVTLQDMLIRWKRMDGYEALWLPGTDHAGIATQVMVERQLAAEGTDRHELGREAFIERVWEWKREHGGRIIDQLKHLGASCDWERERFTLDEGLSRAVREAFVTLYEEGLIYRAERMVDWDPVGQTVLSDLEVDREEEAGKFWYMRYPLADGSGEIVVGTTRPETMLGDTAVAVHPEDERYKDMIGKMIDLPIVGRQIPIIADTELPDPEKGTGAVKVTPAHDPNDFECGKRHNLELIQVIGFDAKMIAPAPEAFVGLDRYEARKLVIARFEELGLLEKIEDRPFAPGRSERTGVIVEPLPMLQWFVKGKPLADPAIEAVESGQTEIIPEVWKKTYDHFMYNIRDWCISRQLWWGHQIPAWYCQECDEVIVTREDPTECSACGSTHIKRDEDVLDTWFSSALWPFSTLGWPEKTPELEKFYTTQVLETGFDILFFWVARMMMMGIHFMGEVPFEKVFLHAMVRDAAGRKMSKTAGNVIDPLHMIYGAQAEDLDPNIHAELLRQYPEGVDAQGADALRYTLAIYAAQGRDVKLDIKRIEGYRAFLNKLWNGARFGLMNLKDFEAAPYATYQSESDALPFDVEAISTADKWILARLNDTVATVQSAMEGFRFNEAAQELYHFVWHAFCDWYIELIKPTLYVDAPELAGQRRATQGVLTYTLDTILRLMHPIAPYITEDIWQSLPRGEDAPESVMIASWPTVRPALSFAGEREAMETLIELITAIRTIRGETNVKPSQTIEEAFFVTEDAAQAAIIEAGAAYIQRQAKVERVSVVGREKGDALSGAATAVAAGVDIRIPLAGLIDIDEERARLTKELERVRDDIAFVSKKLGNEKFVAKAPEAIVAKERQKLAAYEEEQATLEKGLAELEALAASSNA</sequence>
<dbReference type="EMBL" id="QHKO01000001">
    <property type="protein sequence ID" value="RAL24937.1"/>
    <property type="molecule type" value="Genomic_DNA"/>
</dbReference>
<dbReference type="HAMAP" id="MF_02004">
    <property type="entry name" value="Val_tRNA_synth_type1"/>
    <property type="match status" value="1"/>
</dbReference>
<dbReference type="InterPro" id="IPR002300">
    <property type="entry name" value="aa-tRNA-synth_Ia"/>
</dbReference>
<dbReference type="CDD" id="cd07962">
    <property type="entry name" value="Anticodon_Ia_Val"/>
    <property type="match status" value="1"/>
</dbReference>
<dbReference type="Gene3D" id="3.40.50.620">
    <property type="entry name" value="HUPs"/>
    <property type="match status" value="2"/>
</dbReference>
<evidence type="ECO:0000256" key="6">
    <source>
        <dbReference type="ARBA" id="ARBA00022840"/>
    </source>
</evidence>
<name>A0A328C8J9_9DELT</name>
<feature type="coiled-coil region" evidence="12">
    <location>
        <begin position="859"/>
        <end position="928"/>
    </location>
</feature>
<protein>
    <recommendedName>
        <fullName evidence="12">Valine--tRNA ligase</fullName>
        <ecNumber evidence="12">6.1.1.9</ecNumber>
    </recommendedName>
    <alternativeName>
        <fullName evidence="12">Valyl-tRNA synthetase</fullName>
        <shortName evidence="12">ValRS</shortName>
    </alternativeName>
</protein>
<dbReference type="InterPro" id="IPR014729">
    <property type="entry name" value="Rossmann-like_a/b/a_fold"/>
</dbReference>
<reference evidence="16 17" key="1">
    <citation type="submission" date="2018-05" db="EMBL/GenBank/DDBJ databases">
        <title>Lujinxingia marina gen. nov. sp. nov., a new facultative anaerobic member of the class Deltaproteobacteria, and proposal of Lujinxingaceae fam. nov.</title>
        <authorList>
            <person name="Li C.-M."/>
        </authorList>
    </citation>
    <scope>NUCLEOTIDE SEQUENCE [LARGE SCALE GENOMIC DNA]</scope>
    <source>
        <strain evidence="16 17">B210</strain>
    </source>
</reference>
<dbReference type="PROSITE" id="PS00178">
    <property type="entry name" value="AA_TRNA_LIGASE_I"/>
    <property type="match status" value="1"/>
</dbReference>
<feature type="domain" description="Aminoacyl-tRNA synthetase class Ia" evidence="13">
    <location>
        <begin position="19"/>
        <end position="592"/>
    </location>
</feature>
<dbReference type="Proteomes" id="UP000249169">
    <property type="component" value="Unassembled WGS sequence"/>
</dbReference>
<dbReference type="Pfam" id="PF00133">
    <property type="entry name" value="tRNA-synt_1"/>
    <property type="match status" value="1"/>
</dbReference>
<comment type="domain">
    <text evidence="12">ValRS has two distinct active sites: one for aminoacylation and one for editing. The misactivated threonine is translocated from the active site to the editing site.</text>
</comment>
<evidence type="ECO:0000259" key="13">
    <source>
        <dbReference type="Pfam" id="PF00133"/>
    </source>
</evidence>
<evidence type="ECO:0000256" key="12">
    <source>
        <dbReference type="HAMAP-Rule" id="MF_02004"/>
    </source>
</evidence>
<keyword evidence="4 12" id="KW-0436">Ligase</keyword>
<dbReference type="InterPro" id="IPR001412">
    <property type="entry name" value="aa-tRNA-synth_I_CS"/>
</dbReference>
<feature type="domain" description="Methionyl/Valyl/Leucyl/Isoleucyl-tRNA synthetase anticodon-binding" evidence="14">
    <location>
        <begin position="646"/>
        <end position="797"/>
    </location>
</feature>
<evidence type="ECO:0000313" key="16">
    <source>
        <dbReference type="EMBL" id="RAL24937.1"/>
    </source>
</evidence>
<dbReference type="SUPFAM" id="SSF52374">
    <property type="entry name" value="Nucleotidylyl transferase"/>
    <property type="match status" value="1"/>
</dbReference>
<evidence type="ECO:0000256" key="5">
    <source>
        <dbReference type="ARBA" id="ARBA00022741"/>
    </source>
</evidence>
<keyword evidence="9 12" id="KW-0030">Aminoacyl-tRNA synthetase</keyword>
<dbReference type="GO" id="GO:0005829">
    <property type="term" value="C:cytosol"/>
    <property type="evidence" value="ECO:0007669"/>
    <property type="project" value="TreeGrafter"/>
</dbReference>
<dbReference type="FunFam" id="3.40.50.620:FF:000032">
    <property type="entry name" value="Valine--tRNA ligase"/>
    <property type="match status" value="1"/>
</dbReference>
<comment type="function">
    <text evidence="12">Catalyzes the attachment of valine to tRNA(Val). As ValRS can inadvertently accommodate and process structurally similar amino acids such as threonine, to avoid such errors, it has a 'posttransfer' editing activity that hydrolyzes mischarged Thr-tRNA(Val) in a tRNA-dependent manner.</text>
</comment>
<comment type="subcellular location">
    <subcellularLocation>
        <location evidence="1 12">Cytoplasm</location>
    </subcellularLocation>
</comment>
<comment type="similarity">
    <text evidence="11 12">Belongs to the class-I aminoacyl-tRNA synthetase family. ValS type 1 subfamily.</text>
</comment>
<dbReference type="InterPro" id="IPR009008">
    <property type="entry name" value="Val/Leu/Ile-tRNA-synth_edit"/>
</dbReference>
<feature type="short sequence motif" description="'HIGH' region" evidence="12">
    <location>
        <begin position="47"/>
        <end position="57"/>
    </location>
</feature>
<keyword evidence="17" id="KW-1185">Reference proteome</keyword>
<dbReference type="SUPFAM" id="SSF46589">
    <property type="entry name" value="tRNA-binding arm"/>
    <property type="match status" value="1"/>
</dbReference>
<dbReference type="NCBIfam" id="TIGR00422">
    <property type="entry name" value="valS"/>
    <property type="match status" value="1"/>
</dbReference>
<dbReference type="Gene3D" id="3.90.740.10">
    <property type="entry name" value="Valyl/Leucyl/Isoleucyl-tRNA synthetase, editing domain"/>
    <property type="match status" value="1"/>
</dbReference>
<keyword evidence="7 12" id="KW-0648">Protein biosynthesis</keyword>
<comment type="domain">
    <text evidence="12">The C-terminal coiled-coil domain is crucial for aminoacylation activity.</text>
</comment>
<gene>
    <name evidence="12" type="primary">valS</name>
    <name evidence="16" type="ORF">DL240_01635</name>
</gene>
<dbReference type="OrthoDB" id="9810365at2"/>
<comment type="subunit">
    <text evidence="2 12">Monomer.</text>
</comment>
<dbReference type="InterPro" id="IPR010978">
    <property type="entry name" value="tRNA-bd_arm"/>
</dbReference>
<dbReference type="NCBIfam" id="NF004349">
    <property type="entry name" value="PRK05729.1"/>
    <property type="match status" value="1"/>
</dbReference>
<dbReference type="PRINTS" id="PR00986">
    <property type="entry name" value="TRNASYNTHVAL"/>
</dbReference>
<comment type="caution">
    <text evidence="16">The sequence shown here is derived from an EMBL/GenBank/DDBJ whole genome shotgun (WGS) entry which is preliminary data.</text>
</comment>
<dbReference type="InterPro" id="IPR002303">
    <property type="entry name" value="Valyl-tRNA_ligase"/>
</dbReference>
<keyword evidence="6 12" id="KW-0067">ATP-binding</keyword>
<keyword evidence="3 12" id="KW-0963">Cytoplasm</keyword>
<evidence type="ECO:0000256" key="11">
    <source>
        <dbReference type="ARBA" id="ARBA00060830"/>
    </source>
</evidence>
<dbReference type="FunFam" id="3.40.50.620:FF:000098">
    <property type="entry name" value="Valine--tRNA ligase"/>
    <property type="match status" value="1"/>
</dbReference>
<keyword evidence="5 12" id="KW-0547">Nucleotide-binding</keyword>
<organism evidence="16 17">
    <name type="scientific">Lujinxingia litoralis</name>
    <dbReference type="NCBI Taxonomy" id="2211119"/>
    <lineage>
        <taxon>Bacteria</taxon>
        <taxon>Deltaproteobacteria</taxon>
        <taxon>Bradymonadales</taxon>
        <taxon>Lujinxingiaceae</taxon>
        <taxon>Lujinxingia</taxon>
    </lineage>
</organism>
<dbReference type="Pfam" id="PF10458">
    <property type="entry name" value="Val_tRNA-synt_C"/>
    <property type="match status" value="1"/>
</dbReference>
<dbReference type="AlphaFoldDB" id="A0A328C8J9"/>
<dbReference type="CDD" id="cd00817">
    <property type="entry name" value="ValRS_core"/>
    <property type="match status" value="1"/>
</dbReference>
<evidence type="ECO:0000256" key="9">
    <source>
        <dbReference type="ARBA" id="ARBA00023146"/>
    </source>
</evidence>
<dbReference type="PANTHER" id="PTHR11946">
    <property type="entry name" value="VALYL-TRNA SYNTHETASES"/>
    <property type="match status" value="1"/>
</dbReference>
<evidence type="ECO:0000256" key="4">
    <source>
        <dbReference type="ARBA" id="ARBA00022598"/>
    </source>
</evidence>
<evidence type="ECO:0000313" key="17">
    <source>
        <dbReference type="Proteomes" id="UP000249169"/>
    </source>
</evidence>
<dbReference type="EC" id="6.1.1.9" evidence="12"/>
<feature type="binding site" evidence="12">
    <location>
        <position position="531"/>
    </location>
    <ligand>
        <name>ATP</name>
        <dbReference type="ChEBI" id="CHEBI:30616"/>
    </ligand>
</feature>
<proteinExistence type="inferred from homology"/>
<dbReference type="InterPro" id="IPR013155">
    <property type="entry name" value="M/V/L/I-tRNA-synth_anticd-bd"/>
</dbReference>
<dbReference type="FunFam" id="1.10.287.380:FF:000001">
    <property type="entry name" value="Valine--tRNA ligase"/>
    <property type="match status" value="1"/>
</dbReference>
<dbReference type="Pfam" id="PF08264">
    <property type="entry name" value="Anticodon_1"/>
    <property type="match status" value="1"/>
</dbReference>
<feature type="domain" description="Valyl-tRNA synthetase tRNA-binding arm" evidence="15">
    <location>
        <begin position="861"/>
        <end position="925"/>
    </location>
</feature>
<dbReference type="SUPFAM" id="SSF50677">
    <property type="entry name" value="ValRS/IleRS/LeuRS editing domain"/>
    <property type="match status" value="1"/>
</dbReference>
<dbReference type="FunFam" id="3.90.740.10:FF:000008">
    <property type="entry name" value="Valine--tRNA ligase, mitochondrial"/>
    <property type="match status" value="1"/>
</dbReference>
<dbReference type="Gene3D" id="1.10.730.10">
    <property type="entry name" value="Isoleucyl-tRNA Synthetase, Domain 1"/>
    <property type="match status" value="1"/>
</dbReference>
<dbReference type="GO" id="GO:0004832">
    <property type="term" value="F:valine-tRNA ligase activity"/>
    <property type="evidence" value="ECO:0007669"/>
    <property type="project" value="UniProtKB-UniRule"/>
</dbReference>
<evidence type="ECO:0000256" key="2">
    <source>
        <dbReference type="ARBA" id="ARBA00011245"/>
    </source>
</evidence>
<dbReference type="SUPFAM" id="SSF47323">
    <property type="entry name" value="Anticodon-binding domain of a subclass of class I aminoacyl-tRNA synthetases"/>
    <property type="match status" value="1"/>
</dbReference>
<feature type="short sequence motif" description="'KMSKS' region" evidence="12">
    <location>
        <begin position="528"/>
        <end position="532"/>
    </location>
</feature>
<evidence type="ECO:0000256" key="8">
    <source>
        <dbReference type="ARBA" id="ARBA00023054"/>
    </source>
</evidence>
<evidence type="ECO:0000256" key="10">
    <source>
        <dbReference type="ARBA" id="ARBA00047552"/>
    </source>
</evidence>
<accession>A0A328C8J9</accession>
<dbReference type="Gene3D" id="1.10.287.380">
    <property type="entry name" value="Valyl-tRNA synthetase, C-terminal domain"/>
    <property type="match status" value="1"/>
</dbReference>
<dbReference type="InterPro" id="IPR033705">
    <property type="entry name" value="Anticodon_Ia_Val"/>
</dbReference>
<dbReference type="GO" id="GO:0005524">
    <property type="term" value="F:ATP binding"/>
    <property type="evidence" value="ECO:0007669"/>
    <property type="project" value="UniProtKB-UniRule"/>
</dbReference>
<dbReference type="GO" id="GO:0002161">
    <property type="term" value="F:aminoacyl-tRNA deacylase activity"/>
    <property type="evidence" value="ECO:0007669"/>
    <property type="project" value="InterPro"/>
</dbReference>
<dbReference type="InterPro" id="IPR009080">
    <property type="entry name" value="tRNAsynth_Ia_anticodon-bd"/>
</dbReference>